<dbReference type="AlphaFoldDB" id="A0A2Z6BPW6"/>
<organism evidence="2">
    <name type="scientific">Enterococcus faecalis</name>
    <name type="common">Streptococcus faecalis</name>
    <dbReference type="NCBI Taxonomy" id="1351"/>
    <lineage>
        <taxon>Bacteria</taxon>
        <taxon>Bacillati</taxon>
        <taxon>Bacillota</taxon>
        <taxon>Bacilli</taxon>
        <taxon>Lactobacillales</taxon>
        <taxon>Enterococcaceae</taxon>
        <taxon>Enterococcus</taxon>
    </lineage>
</organism>
<feature type="transmembrane region" description="Helical" evidence="1">
    <location>
        <begin position="61"/>
        <end position="79"/>
    </location>
</feature>
<dbReference type="EMBL" id="CP042213">
    <property type="protein sequence ID" value="QFY91495.1"/>
    <property type="molecule type" value="Genomic_DNA"/>
</dbReference>
<feature type="transmembrane region" description="Helical" evidence="1">
    <location>
        <begin position="36"/>
        <end position="54"/>
    </location>
</feature>
<evidence type="ECO:0000256" key="1">
    <source>
        <dbReference type="SAM" id="Phobius"/>
    </source>
</evidence>
<gene>
    <name evidence="2" type="ORF">CGZ46_01695</name>
</gene>
<protein>
    <submittedName>
        <fullName evidence="2">Uncharacterized protein</fullName>
    </submittedName>
</protein>
<name>A0A2Z6BPW6_ENTFL</name>
<keyword evidence="1" id="KW-1133">Transmembrane helix</keyword>
<keyword evidence="1" id="KW-0812">Transmembrane</keyword>
<feature type="transmembrane region" description="Helical" evidence="1">
    <location>
        <begin position="12"/>
        <end position="30"/>
    </location>
</feature>
<evidence type="ECO:0000313" key="2">
    <source>
        <dbReference type="EMBL" id="QFY91495.1"/>
    </source>
</evidence>
<sequence>MARKQRFIVKSMLLSFLILGVLSFIFKEYIFENVGLLRASLALIVFFIGEYIYLDYTLSNNRALLICSVLIFLLSASLLF</sequence>
<accession>A0A2Z6BPW6</accession>
<keyword evidence="1" id="KW-0472">Membrane</keyword>
<proteinExistence type="predicted"/>
<reference evidence="2" key="1">
    <citation type="submission" date="2019-07" db="EMBL/GenBank/DDBJ databases">
        <title>Transferable Resistance Gene optrA in Enterococcus faecalis from Swine in Brazil.</title>
        <authorList>
            <person name="Almeida L.M."/>
            <person name="Lebreton F."/>
            <person name="Gaca A."/>
            <person name="Bispo P.M."/>
            <person name="Saavedra J."/>
            <person name="Filsner P."/>
            <person name="Moreno A.M."/>
            <person name="Mamizuka E.M."/>
            <person name="Gilmore M.S."/>
        </authorList>
    </citation>
    <scope>NUCLEOTIDE SEQUENCE</scope>
    <source>
        <strain evidence="2">L15</strain>
    </source>
</reference>